<dbReference type="Gene3D" id="2.40.50.140">
    <property type="entry name" value="Nucleic acid-binding proteins"/>
    <property type="match status" value="1"/>
</dbReference>
<dbReference type="EMBL" id="BART01037160">
    <property type="protein sequence ID" value="GAH05818.1"/>
    <property type="molecule type" value="Genomic_DNA"/>
</dbReference>
<dbReference type="InterPro" id="IPR012340">
    <property type="entry name" value="NA-bd_OB-fold"/>
</dbReference>
<accession>X1EAW9</accession>
<gene>
    <name evidence="3" type="ORF">S01H4_62314</name>
</gene>
<evidence type="ECO:0000313" key="3">
    <source>
        <dbReference type="EMBL" id="GAH05818.1"/>
    </source>
</evidence>
<organism evidence="3">
    <name type="scientific">marine sediment metagenome</name>
    <dbReference type="NCBI Taxonomy" id="412755"/>
    <lineage>
        <taxon>unclassified sequences</taxon>
        <taxon>metagenomes</taxon>
        <taxon>ecological metagenomes</taxon>
    </lineage>
</organism>
<dbReference type="PROSITE" id="PS50935">
    <property type="entry name" value="SSB"/>
    <property type="match status" value="1"/>
</dbReference>
<dbReference type="InterPro" id="IPR011344">
    <property type="entry name" value="ssDNA-bd"/>
</dbReference>
<comment type="caution">
    <text evidence="3">The sequence shown here is derived from an EMBL/GenBank/DDBJ whole genome shotgun (WGS) entry which is preliminary data.</text>
</comment>
<dbReference type="PIRSF" id="PIRSF002070">
    <property type="entry name" value="SSB"/>
    <property type="match status" value="1"/>
</dbReference>
<dbReference type="Pfam" id="PF00436">
    <property type="entry name" value="SSB"/>
    <property type="match status" value="1"/>
</dbReference>
<dbReference type="GO" id="GO:0006260">
    <property type="term" value="P:DNA replication"/>
    <property type="evidence" value="ECO:0007669"/>
    <property type="project" value="InterPro"/>
</dbReference>
<keyword evidence="1" id="KW-0238">DNA-binding</keyword>
<feature type="non-terminal residue" evidence="3">
    <location>
        <position position="84"/>
    </location>
</feature>
<evidence type="ECO:0000256" key="1">
    <source>
        <dbReference type="ARBA" id="ARBA00023125"/>
    </source>
</evidence>
<proteinExistence type="predicted"/>
<evidence type="ECO:0008006" key="4">
    <source>
        <dbReference type="Google" id="ProtNLM"/>
    </source>
</evidence>
<name>X1EAW9_9ZZZZ</name>
<dbReference type="AlphaFoldDB" id="X1EAW9"/>
<reference evidence="3" key="1">
    <citation type="journal article" date="2014" name="Front. Microbiol.">
        <title>High frequency of phylogenetically diverse reductive dehalogenase-homologous genes in deep subseafloor sedimentary metagenomes.</title>
        <authorList>
            <person name="Kawai M."/>
            <person name="Futagami T."/>
            <person name="Toyoda A."/>
            <person name="Takaki Y."/>
            <person name="Nishi S."/>
            <person name="Hori S."/>
            <person name="Arai W."/>
            <person name="Tsubouchi T."/>
            <person name="Morono Y."/>
            <person name="Uchiyama I."/>
            <person name="Ito T."/>
            <person name="Fujiyama A."/>
            <person name="Inagaki F."/>
            <person name="Takami H."/>
        </authorList>
    </citation>
    <scope>NUCLEOTIDE SEQUENCE</scope>
    <source>
        <strain evidence="3">Expedition CK06-06</strain>
    </source>
</reference>
<dbReference type="GO" id="GO:0003697">
    <property type="term" value="F:single-stranded DNA binding"/>
    <property type="evidence" value="ECO:0007669"/>
    <property type="project" value="InterPro"/>
</dbReference>
<dbReference type="SUPFAM" id="SSF50249">
    <property type="entry name" value="Nucleic acid-binding proteins"/>
    <property type="match status" value="1"/>
</dbReference>
<sequence>MKSTGFTCTRKGLAEAAAKYLKKGSKIAAEGPERERNWEGNDGVTRYVRELHAQRVEFLDRVGEKQNNDPGPANTEAPVDSSED</sequence>
<dbReference type="CDD" id="cd04496">
    <property type="entry name" value="SSB_OBF"/>
    <property type="match status" value="1"/>
</dbReference>
<dbReference type="InterPro" id="IPR000424">
    <property type="entry name" value="Primosome_PriB/ssb"/>
</dbReference>
<evidence type="ECO:0000256" key="2">
    <source>
        <dbReference type="SAM" id="MobiDB-lite"/>
    </source>
</evidence>
<protein>
    <recommendedName>
        <fullName evidence="4">Single-stranded DNA-binding protein</fullName>
    </recommendedName>
</protein>
<feature type="region of interest" description="Disordered" evidence="2">
    <location>
        <begin position="61"/>
        <end position="84"/>
    </location>
</feature>